<feature type="region of interest" description="Disordered" evidence="11">
    <location>
        <begin position="271"/>
        <end position="305"/>
    </location>
</feature>
<feature type="transmembrane region" description="Helical" evidence="12">
    <location>
        <begin position="230"/>
        <end position="248"/>
    </location>
</feature>
<feature type="transmembrane region" description="Helical" evidence="12">
    <location>
        <begin position="700"/>
        <end position="717"/>
    </location>
</feature>
<feature type="transmembrane region" description="Helical" evidence="12">
    <location>
        <begin position="390"/>
        <end position="412"/>
    </location>
</feature>
<evidence type="ECO:0000256" key="1">
    <source>
        <dbReference type="ARBA" id="ARBA00004651"/>
    </source>
</evidence>
<dbReference type="PANTHER" id="PTHR21522:SF61">
    <property type="entry name" value="PROTON CHANNEL OTOPLC"/>
    <property type="match status" value="1"/>
</dbReference>
<feature type="transmembrane region" description="Helical" evidence="12">
    <location>
        <begin position="557"/>
        <end position="578"/>
    </location>
</feature>
<feature type="transmembrane region" description="Helical" evidence="12">
    <location>
        <begin position="628"/>
        <end position="651"/>
    </location>
</feature>
<keyword evidence="9 12" id="KW-0472">Membrane</keyword>
<feature type="transmembrane region" description="Helical" evidence="12">
    <location>
        <begin position="190"/>
        <end position="210"/>
    </location>
</feature>
<evidence type="ECO:0000256" key="4">
    <source>
        <dbReference type="ARBA" id="ARBA00022475"/>
    </source>
</evidence>
<feature type="transmembrane region" description="Helical" evidence="12">
    <location>
        <begin position="657"/>
        <end position="679"/>
    </location>
</feature>
<comment type="caution">
    <text evidence="13">The sequence shown here is derived from an EMBL/GenBank/DDBJ whole genome shotgun (WGS) entry which is preliminary data.</text>
</comment>
<evidence type="ECO:0000256" key="10">
    <source>
        <dbReference type="ARBA" id="ARBA00023303"/>
    </source>
</evidence>
<reference evidence="13" key="1">
    <citation type="journal article" date="2024" name="Gigascience">
        <title>Chromosome-level genome of the poultry shaft louse Menopon gallinae provides insight into the host-switching and adaptive evolution of parasitic lice.</title>
        <authorList>
            <person name="Xu Y."/>
            <person name="Ma L."/>
            <person name="Liu S."/>
            <person name="Liang Y."/>
            <person name="Liu Q."/>
            <person name="He Z."/>
            <person name="Tian L."/>
            <person name="Duan Y."/>
            <person name="Cai W."/>
            <person name="Li H."/>
            <person name="Song F."/>
        </authorList>
    </citation>
    <scope>NUCLEOTIDE SEQUENCE</scope>
    <source>
        <strain evidence="13">Cailab_2023a</strain>
    </source>
</reference>
<comment type="similarity">
    <text evidence="2">Belongs to the otopetrin family.</text>
</comment>
<accession>A0AAW2HFJ5</accession>
<dbReference type="EMBL" id="JARGDH010000005">
    <property type="protein sequence ID" value="KAL0268549.1"/>
    <property type="molecule type" value="Genomic_DNA"/>
</dbReference>
<dbReference type="InterPro" id="IPR004878">
    <property type="entry name" value="Otopetrin"/>
</dbReference>
<keyword evidence="8" id="KW-0406">Ion transport</keyword>
<feature type="transmembrane region" description="Helical" evidence="12">
    <location>
        <begin position="359"/>
        <end position="378"/>
    </location>
</feature>
<keyword evidence="7 12" id="KW-1133">Transmembrane helix</keyword>
<dbReference type="PANTHER" id="PTHR21522">
    <property type="entry name" value="PROTON CHANNEL OTOP"/>
    <property type="match status" value="1"/>
</dbReference>
<dbReference type="Pfam" id="PF03189">
    <property type="entry name" value="Otopetrin"/>
    <property type="match status" value="1"/>
</dbReference>
<gene>
    <name evidence="13" type="ORF">PYX00_010451</name>
</gene>
<evidence type="ECO:0000313" key="13">
    <source>
        <dbReference type="EMBL" id="KAL0268549.1"/>
    </source>
</evidence>
<feature type="compositionally biased region" description="Low complexity" evidence="11">
    <location>
        <begin position="274"/>
        <end position="283"/>
    </location>
</feature>
<proteinExistence type="inferred from homology"/>
<keyword evidence="3" id="KW-0813">Transport</keyword>
<dbReference type="AlphaFoldDB" id="A0AAW2HFJ5"/>
<keyword evidence="4" id="KW-1003">Cell membrane</keyword>
<dbReference type="GO" id="GO:0015252">
    <property type="term" value="F:proton channel activity"/>
    <property type="evidence" value="ECO:0007669"/>
    <property type="project" value="InterPro"/>
</dbReference>
<feature type="transmembrane region" description="Helical" evidence="12">
    <location>
        <begin position="598"/>
        <end position="616"/>
    </location>
</feature>
<feature type="transmembrane region" description="Helical" evidence="12">
    <location>
        <begin position="729"/>
        <end position="751"/>
    </location>
</feature>
<evidence type="ECO:0000256" key="3">
    <source>
        <dbReference type="ARBA" id="ARBA00022448"/>
    </source>
</evidence>
<feature type="compositionally biased region" description="Polar residues" evidence="11">
    <location>
        <begin position="1"/>
        <end position="12"/>
    </location>
</feature>
<evidence type="ECO:0000256" key="11">
    <source>
        <dbReference type="SAM" id="MobiDB-lite"/>
    </source>
</evidence>
<sequence length="774" mass="86651">MAGKNTGDSSPDLSLKLRRGSSDSRDSFYMDFAQGIDSDIEEVASTSGGHDDDILELDDEEVTVAVPPPNLALVKDGSSWPGLPPGNRQTSLTEPVLLPSPASPSAVIVSPETLSHHSSPTKKPVEGILSRPESCKQETSSVRSGVGAPQTAMSPYMYHSSHQMFQANFLKRPSRLEQLQVDWKRMGSDALASTLSALYGKLLVVMGIAFPMAEVISTYIPPSFYEGFYLYLYFGSMLFLLYMYAMLLHDKSSKSSSSSLRLLNVAGKQKESSSDSSSSECSETTWNPTDTADTNTESNYKPKRSTELAEVNNQYHYGSFYLRMGAVAFGIGSMIYSGLEFGQYFELERDTKCHNVLLALTPATRMAFIFIQMYFIFLNTEQMKIYKHKVLARFGLMHMIGTNLSVWLNVLIQETKHEILTFYDPENGTLMLQHRHTNIDLTAFLSSKLHAMQNSNSSGVHHRVVRGLKGPHHIYECRRTNIIGSLVQDASGFLFPCTIEYSLICAAILYVMWKNISKVTPRASPSTDLKKLGLHETHYKRSPHHYSVDCAGAHKGLFVGILILVLTIISLILFFVLISKPEFVSLAVMEVNICELTLYGFSTLATLIGMVQVRQLKFEVGRNLELDNILLIGAQTGMFIYSTFTIIGGHFTIEKNTVLVLITALASLLQTTCQTMFVLDASRRSCVTPEQIRRKPGREIVTFLLVTNLAMWAINTLEKSRAESHPIQLHFYGLWAWTIITHVSMPLAIFYRFHSTVCLCEIWKKAYKIKPTYM</sequence>
<evidence type="ECO:0000256" key="7">
    <source>
        <dbReference type="ARBA" id="ARBA00022989"/>
    </source>
</evidence>
<keyword evidence="10" id="KW-0407">Ion channel</keyword>
<organism evidence="13">
    <name type="scientific">Menopon gallinae</name>
    <name type="common">poultry shaft louse</name>
    <dbReference type="NCBI Taxonomy" id="328185"/>
    <lineage>
        <taxon>Eukaryota</taxon>
        <taxon>Metazoa</taxon>
        <taxon>Ecdysozoa</taxon>
        <taxon>Arthropoda</taxon>
        <taxon>Hexapoda</taxon>
        <taxon>Insecta</taxon>
        <taxon>Pterygota</taxon>
        <taxon>Neoptera</taxon>
        <taxon>Paraneoptera</taxon>
        <taxon>Psocodea</taxon>
        <taxon>Troctomorpha</taxon>
        <taxon>Phthiraptera</taxon>
        <taxon>Amblycera</taxon>
        <taxon>Menoponidae</taxon>
        <taxon>Menopon</taxon>
    </lineage>
</organism>
<comment type="subcellular location">
    <subcellularLocation>
        <location evidence="1">Cell membrane</location>
        <topology evidence="1">Multi-pass membrane protein</topology>
    </subcellularLocation>
</comment>
<feature type="region of interest" description="Disordered" evidence="11">
    <location>
        <begin position="112"/>
        <end position="147"/>
    </location>
</feature>
<evidence type="ECO:0000256" key="5">
    <source>
        <dbReference type="ARBA" id="ARBA00022692"/>
    </source>
</evidence>
<feature type="compositionally biased region" description="Polar residues" evidence="11">
    <location>
        <begin position="284"/>
        <end position="299"/>
    </location>
</feature>
<evidence type="ECO:0000256" key="8">
    <source>
        <dbReference type="ARBA" id="ARBA00023065"/>
    </source>
</evidence>
<name>A0AAW2HFJ5_9NEOP</name>
<evidence type="ECO:0000256" key="6">
    <source>
        <dbReference type="ARBA" id="ARBA00022781"/>
    </source>
</evidence>
<evidence type="ECO:0008006" key="14">
    <source>
        <dbReference type="Google" id="ProtNLM"/>
    </source>
</evidence>
<evidence type="ECO:0000256" key="9">
    <source>
        <dbReference type="ARBA" id="ARBA00023136"/>
    </source>
</evidence>
<evidence type="ECO:0000256" key="12">
    <source>
        <dbReference type="SAM" id="Phobius"/>
    </source>
</evidence>
<feature type="region of interest" description="Disordered" evidence="11">
    <location>
        <begin position="1"/>
        <end position="27"/>
    </location>
</feature>
<dbReference type="GO" id="GO:0005886">
    <property type="term" value="C:plasma membrane"/>
    <property type="evidence" value="ECO:0007669"/>
    <property type="project" value="UniProtKB-SubCell"/>
</dbReference>
<protein>
    <recommendedName>
        <fullName evidence="14">Otopetrin-2</fullName>
    </recommendedName>
</protein>
<feature type="transmembrane region" description="Helical" evidence="12">
    <location>
        <begin position="320"/>
        <end position="339"/>
    </location>
</feature>
<feature type="transmembrane region" description="Helical" evidence="12">
    <location>
        <begin position="493"/>
        <end position="513"/>
    </location>
</feature>
<keyword evidence="5 12" id="KW-0812">Transmembrane</keyword>
<evidence type="ECO:0000256" key="2">
    <source>
        <dbReference type="ARBA" id="ARBA00006513"/>
    </source>
</evidence>
<keyword evidence="6" id="KW-0375">Hydrogen ion transport</keyword>